<keyword evidence="1" id="KW-0560">Oxidoreductase</keyword>
<protein>
    <submittedName>
        <fullName evidence="3">Oxidoreductase, aldo/keto reductase family protein</fullName>
    </submittedName>
</protein>
<dbReference type="OrthoDB" id="9773828at2"/>
<accession>C4V376</accession>
<evidence type="ECO:0000313" key="3">
    <source>
        <dbReference type="EMBL" id="EEQ48688.1"/>
    </source>
</evidence>
<organism evidence="3 4">
    <name type="scientific">Selenomonas flueggei ATCC 43531</name>
    <dbReference type="NCBI Taxonomy" id="638302"/>
    <lineage>
        <taxon>Bacteria</taxon>
        <taxon>Bacillati</taxon>
        <taxon>Bacillota</taxon>
        <taxon>Negativicutes</taxon>
        <taxon>Selenomonadales</taxon>
        <taxon>Selenomonadaceae</taxon>
        <taxon>Selenomonas</taxon>
    </lineage>
</organism>
<dbReference type="STRING" id="638302.HMPREF0908_0970"/>
<dbReference type="Pfam" id="PF00248">
    <property type="entry name" value="Aldo_ket_red"/>
    <property type="match status" value="1"/>
</dbReference>
<dbReference type="GO" id="GO:0016491">
    <property type="term" value="F:oxidoreductase activity"/>
    <property type="evidence" value="ECO:0007669"/>
    <property type="project" value="UniProtKB-KW"/>
</dbReference>
<comment type="caution">
    <text evidence="3">The sequence shown here is derived from an EMBL/GenBank/DDBJ whole genome shotgun (WGS) entry which is preliminary data.</text>
</comment>
<dbReference type="PANTHER" id="PTHR43364:SF4">
    <property type="entry name" value="NAD(P)-LINKED OXIDOREDUCTASE SUPERFAMILY PROTEIN"/>
    <property type="match status" value="1"/>
</dbReference>
<feature type="domain" description="NADP-dependent oxidoreductase" evidence="2">
    <location>
        <begin position="13"/>
        <end position="300"/>
    </location>
</feature>
<dbReference type="InterPro" id="IPR023210">
    <property type="entry name" value="NADP_OxRdtase_dom"/>
</dbReference>
<gene>
    <name evidence="3" type="ORF">HMPREF0908_0970</name>
</gene>
<dbReference type="EMBL" id="ACLA01000013">
    <property type="protein sequence ID" value="EEQ48688.1"/>
    <property type="molecule type" value="Genomic_DNA"/>
</dbReference>
<evidence type="ECO:0000313" key="4">
    <source>
        <dbReference type="Proteomes" id="UP000005309"/>
    </source>
</evidence>
<proteinExistence type="predicted"/>
<dbReference type="SUPFAM" id="SSF51430">
    <property type="entry name" value="NAD(P)-linked oxidoreductase"/>
    <property type="match status" value="1"/>
</dbReference>
<evidence type="ECO:0000259" key="2">
    <source>
        <dbReference type="Pfam" id="PF00248"/>
    </source>
</evidence>
<dbReference type="Gene3D" id="3.20.20.100">
    <property type="entry name" value="NADP-dependent oxidoreductase domain"/>
    <property type="match status" value="1"/>
</dbReference>
<reference evidence="3 4" key="1">
    <citation type="submission" date="2009-04" db="EMBL/GenBank/DDBJ databases">
        <authorList>
            <person name="Qin X."/>
            <person name="Bachman B."/>
            <person name="Battles P."/>
            <person name="Bell A."/>
            <person name="Bess C."/>
            <person name="Bickham C."/>
            <person name="Chaboub L."/>
            <person name="Chen D."/>
            <person name="Coyle M."/>
            <person name="Deiros D.R."/>
            <person name="Dinh H."/>
            <person name="Forbes L."/>
            <person name="Fowler G."/>
            <person name="Francisco L."/>
            <person name="Fu Q."/>
            <person name="Gubbala S."/>
            <person name="Hale W."/>
            <person name="Han Y."/>
            <person name="Hemphill L."/>
            <person name="Highlander S.K."/>
            <person name="Hirani K."/>
            <person name="Hogues M."/>
            <person name="Jackson L."/>
            <person name="Jakkamsetti A."/>
            <person name="Javaid M."/>
            <person name="Jiang H."/>
            <person name="Korchina V."/>
            <person name="Kovar C."/>
            <person name="Lara F."/>
            <person name="Lee S."/>
            <person name="Mata R."/>
            <person name="Mathew T."/>
            <person name="Moen C."/>
            <person name="Morales K."/>
            <person name="Munidasa M."/>
            <person name="Nazareth L."/>
            <person name="Ngo R."/>
            <person name="Nguyen L."/>
            <person name="Okwuonu G."/>
            <person name="Ongeri F."/>
            <person name="Patil S."/>
            <person name="Petrosino J."/>
            <person name="Pham C."/>
            <person name="Pham P."/>
            <person name="Pu L.-L."/>
            <person name="Puazo M."/>
            <person name="Raj R."/>
            <person name="Reid J."/>
            <person name="Rouhana J."/>
            <person name="Saada N."/>
            <person name="Shang Y."/>
            <person name="Simmons D."/>
            <person name="Thornton R."/>
            <person name="Warren J."/>
            <person name="Weissenberger G."/>
            <person name="Zhang J."/>
            <person name="Zhang L."/>
            <person name="Zhou C."/>
            <person name="Zhu D."/>
            <person name="Muzny D."/>
            <person name="Worley K."/>
            <person name="Gibbs R."/>
        </authorList>
    </citation>
    <scope>NUCLEOTIDE SEQUENCE [LARGE SCALE GENOMIC DNA]</scope>
    <source>
        <strain evidence="3 4">ATCC 43531</strain>
    </source>
</reference>
<dbReference type="InterPro" id="IPR036812">
    <property type="entry name" value="NAD(P)_OxRdtase_dom_sf"/>
</dbReference>
<dbReference type="eggNOG" id="COG0667">
    <property type="taxonomic scope" value="Bacteria"/>
</dbReference>
<dbReference type="PANTHER" id="PTHR43364">
    <property type="entry name" value="NADH-SPECIFIC METHYLGLYOXAL REDUCTASE-RELATED"/>
    <property type="match status" value="1"/>
</dbReference>
<dbReference type="GO" id="GO:0005829">
    <property type="term" value="C:cytosol"/>
    <property type="evidence" value="ECO:0007669"/>
    <property type="project" value="TreeGrafter"/>
</dbReference>
<dbReference type="InterPro" id="IPR050523">
    <property type="entry name" value="AKR_Detox_Biosynth"/>
</dbReference>
<evidence type="ECO:0000256" key="1">
    <source>
        <dbReference type="ARBA" id="ARBA00023002"/>
    </source>
</evidence>
<name>C4V376_9FIRM</name>
<dbReference type="AlphaFoldDB" id="C4V376"/>
<keyword evidence="4" id="KW-1185">Reference proteome</keyword>
<dbReference type="HOGENOM" id="CLU_023205_2_3_9"/>
<dbReference type="Proteomes" id="UP000005309">
    <property type="component" value="Unassembled WGS sequence"/>
</dbReference>
<sequence length="318" mass="35172">MGMGGLTMTKLPKIALGTWAWGNDGTFGAAYTEDQLRPVFDSAMQHGLTLWDTAYAYGIGTAEKTLGAFLKGYARDSFLLSDKLTPQCMDESSASPVADMWAMQKKLLGTDSIDIYWVHNAIEAPQWIKHLAAFFEKAEHTPIIGVSNHNMGQIEEADTILQHHGLKLGAVQNHFSLINRFSEEAGILDYCRKKDIPFFSYMVLEQGALTGHYSTLYPMPADAARAAVYNPIMDKIDTLNLSLKLLADKYKANIAQISIAWAIGKGTVPIIGVTKEHHVTDALRATEITLTAEEITLLESTADKLDFDIIRDWEKGMV</sequence>